<dbReference type="EMBL" id="BARV01042215">
    <property type="protein sequence ID" value="GAI46896.1"/>
    <property type="molecule type" value="Genomic_DNA"/>
</dbReference>
<accession>X1PWF7</accession>
<name>X1PWF7_9ZZZZ</name>
<protein>
    <submittedName>
        <fullName evidence="1">Uncharacterized protein</fullName>
    </submittedName>
</protein>
<feature type="non-terminal residue" evidence="1">
    <location>
        <position position="1"/>
    </location>
</feature>
<comment type="caution">
    <text evidence="1">The sequence shown here is derived from an EMBL/GenBank/DDBJ whole genome shotgun (WGS) entry which is preliminary data.</text>
</comment>
<reference evidence="1" key="1">
    <citation type="journal article" date="2014" name="Front. Microbiol.">
        <title>High frequency of phylogenetically diverse reductive dehalogenase-homologous genes in deep subseafloor sedimentary metagenomes.</title>
        <authorList>
            <person name="Kawai M."/>
            <person name="Futagami T."/>
            <person name="Toyoda A."/>
            <person name="Takaki Y."/>
            <person name="Nishi S."/>
            <person name="Hori S."/>
            <person name="Arai W."/>
            <person name="Tsubouchi T."/>
            <person name="Morono Y."/>
            <person name="Uchiyama I."/>
            <person name="Ito T."/>
            <person name="Fujiyama A."/>
            <person name="Inagaki F."/>
            <person name="Takami H."/>
        </authorList>
    </citation>
    <scope>NUCLEOTIDE SEQUENCE</scope>
    <source>
        <strain evidence="1">Expedition CK06-06</strain>
    </source>
</reference>
<proteinExistence type="predicted"/>
<sequence length="30" mass="3281">EQGIEQEVAQVAKELGADVSLGHEDMWVVL</sequence>
<evidence type="ECO:0000313" key="1">
    <source>
        <dbReference type="EMBL" id="GAI46896.1"/>
    </source>
</evidence>
<gene>
    <name evidence="1" type="ORF">S06H3_63584</name>
</gene>
<organism evidence="1">
    <name type="scientific">marine sediment metagenome</name>
    <dbReference type="NCBI Taxonomy" id="412755"/>
    <lineage>
        <taxon>unclassified sequences</taxon>
        <taxon>metagenomes</taxon>
        <taxon>ecological metagenomes</taxon>
    </lineage>
</organism>
<dbReference type="AlphaFoldDB" id="X1PWF7"/>